<feature type="repeat" description="TPR" evidence="3">
    <location>
        <begin position="127"/>
        <end position="160"/>
    </location>
</feature>
<dbReference type="PROSITE" id="PS51257">
    <property type="entry name" value="PROKAR_LIPOPROTEIN"/>
    <property type="match status" value="1"/>
</dbReference>
<organism evidence="4 5">
    <name type="scientific">Vibrio lentus</name>
    <dbReference type="NCBI Taxonomy" id="136468"/>
    <lineage>
        <taxon>Bacteria</taxon>
        <taxon>Pseudomonadati</taxon>
        <taxon>Pseudomonadota</taxon>
        <taxon>Gammaproteobacteria</taxon>
        <taxon>Vibrionales</taxon>
        <taxon>Vibrionaceae</taxon>
        <taxon>Vibrio</taxon>
    </lineage>
</organism>
<dbReference type="EMBL" id="MCSI01000116">
    <property type="protein sequence ID" value="PME64622.1"/>
    <property type="molecule type" value="Genomic_DNA"/>
</dbReference>
<dbReference type="InterPro" id="IPR044244">
    <property type="entry name" value="TTC27/Emw1"/>
</dbReference>
<evidence type="ECO:0000313" key="4">
    <source>
        <dbReference type="EMBL" id="PME64622.1"/>
    </source>
</evidence>
<evidence type="ECO:0000256" key="3">
    <source>
        <dbReference type="PROSITE-ProRule" id="PRU00339"/>
    </source>
</evidence>
<gene>
    <name evidence="4" type="ORF">BCV30_07575</name>
</gene>
<proteinExistence type="predicted"/>
<dbReference type="Pfam" id="PF14559">
    <property type="entry name" value="TPR_19"/>
    <property type="match status" value="1"/>
</dbReference>
<dbReference type="SMART" id="SM00028">
    <property type="entry name" value="TPR"/>
    <property type="match status" value="4"/>
</dbReference>
<accession>A0A1B9PU92</accession>
<dbReference type="PROSITE" id="PS50005">
    <property type="entry name" value="TPR"/>
    <property type="match status" value="2"/>
</dbReference>
<dbReference type="InterPro" id="IPR019734">
    <property type="entry name" value="TPR_rpt"/>
</dbReference>
<reference evidence="5" key="1">
    <citation type="submission" date="2016-07" db="EMBL/GenBank/DDBJ databases">
        <title>Nontailed viruses are major unrecognized killers of bacteria in the ocean.</title>
        <authorList>
            <person name="Kauffman K."/>
            <person name="Hussain F."/>
            <person name="Yang J."/>
            <person name="Arevalo P."/>
            <person name="Brown J."/>
            <person name="Cutler M."/>
            <person name="Kelly L."/>
            <person name="Polz M.F."/>
        </authorList>
    </citation>
    <scope>NUCLEOTIDE SEQUENCE [LARGE SCALE GENOMIC DNA]</scope>
    <source>
        <strain evidence="5">10N.286.55.C1</strain>
    </source>
</reference>
<dbReference type="PANTHER" id="PTHR16193">
    <property type="entry name" value="TETRATRICOPEPTIDE REPEAT PROTEIN 27"/>
    <property type="match status" value="1"/>
</dbReference>
<keyword evidence="2 3" id="KW-0802">TPR repeat</keyword>
<comment type="caution">
    <text evidence="4">The sequence shown here is derived from an EMBL/GenBank/DDBJ whole genome shotgun (WGS) entry which is preliminary data.</text>
</comment>
<evidence type="ECO:0000256" key="2">
    <source>
        <dbReference type="ARBA" id="ARBA00022803"/>
    </source>
</evidence>
<dbReference type="InterPro" id="IPR011990">
    <property type="entry name" value="TPR-like_helical_dom_sf"/>
</dbReference>
<evidence type="ECO:0000256" key="1">
    <source>
        <dbReference type="ARBA" id="ARBA00022737"/>
    </source>
</evidence>
<feature type="repeat" description="TPR" evidence="3">
    <location>
        <begin position="93"/>
        <end position="126"/>
    </location>
</feature>
<dbReference type="Pfam" id="PF07721">
    <property type="entry name" value="TPR_4"/>
    <property type="match status" value="2"/>
</dbReference>
<dbReference type="InterPro" id="IPR011717">
    <property type="entry name" value="TPR-4"/>
</dbReference>
<dbReference type="Pfam" id="PF13181">
    <property type="entry name" value="TPR_8"/>
    <property type="match status" value="1"/>
</dbReference>
<evidence type="ECO:0000313" key="5">
    <source>
        <dbReference type="Proteomes" id="UP000235778"/>
    </source>
</evidence>
<protein>
    <submittedName>
        <fullName evidence="4">Uncharacterized protein</fullName>
    </submittedName>
</protein>
<keyword evidence="1" id="KW-0677">Repeat</keyword>
<dbReference type="SUPFAM" id="SSF48452">
    <property type="entry name" value="TPR-like"/>
    <property type="match status" value="1"/>
</dbReference>
<dbReference type="PANTHER" id="PTHR16193:SF0">
    <property type="entry name" value="TETRATRICOPEPTIDE REPEAT PROTEIN 27"/>
    <property type="match status" value="1"/>
</dbReference>
<dbReference type="GO" id="GO:0042802">
    <property type="term" value="F:identical protein binding"/>
    <property type="evidence" value="ECO:0007669"/>
    <property type="project" value="InterPro"/>
</dbReference>
<dbReference type="AlphaFoldDB" id="A0A1B9PU92"/>
<dbReference type="Gene3D" id="1.25.40.10">
    <property type="entry name" value="Tetratricopeptide repeat domain"/>
    <property type="match status" value="2"/>
</dbReference>
<name>A0A1B9PU92_9VIBR</name>
<dbReference type="Proteomes" id="UP000235778">
    <property type="component" value="Unassembled WGS sequence"/>
</dbReference>
<dbReference type="RefSeq" id="WP_017107668.1">
    <property type="nucleotide sequence ID" value="NZ_MAKA01000314.1"/>
</dbReference>
<sequence>MRHTILCCLLAILTGCQSTNKTQNEHADDMKVAEVALMNGKPESAMDLYRKMLVAKPNDPQLLLLMGSAANQASRYDEALHYLKRGIDLNQSSAIYRELGRSWLALGELEQATSALEESVLLEASDDVAQNSLGVSYSLNKQYSKARECYSNALSLMPSSNEYRNNLAMAWILDGKPEQGIRILHPIFVRGEASVKLQLNLALAYALSGDSESAKAIAREHLSQPEYANNSLYYQALATHAKRGEQ</sequence>